<dbReference type="Pfam" id="PF01381">
    <property type="entry name" value="HTH_3"/>
    <property type="match status" value="1"/>
</dbReference>
<reference evidence="3 4" key="1">
    <citation type="journal article" date="2021" name="Sci. Rep.">
        <title>The distribution of antibiotic resistance genes in chicken gut microbiota commensals.</title>
        <authorList>
            <person name="Juricova H."/>
            <person name="Matiasovicova J."/>
            <person name="Kubasova T."/>
            <person name="Cejkova D."/>
            <person name="Rychlik I."/>
        </authorList>
    </citation>
    <scope>NUCLEOTIDE SEQUENCE [LARGE SCALE GENOMIC DNA]</scope>
    <source>
        <strain evidence="3 4">An411</strain>
    </source>
</reference>
<evidence type="ECO:0000259" key="2">
    <source>
        <dbReference type="PROSITE" id="PS50943"/>
    </source>
</evidence>
<feature type="domain" description="HTH cro/C1-type" evidence="2">
    <location>
        <begin position="6"/>
        <end position="60"/>
    </location>
</feature>
<accession>A0ABS2FWB2</accession>
<name>A0ABS2FWB2_9FIRM</name>
<dbReference type="PANTHER" id="PTHR46558">
    <property type="entry name" value="TRACRIPTIONAL REGULATORY PROTEIN-RELATED-RELATED"/>
    <property type="match status" value="1"/>
</dbReference>
<dbReference type="SUPFAM" id="SSF47413">
    <property type="entry name" value="lambda repressor-like DNA-binding domains"/>
    <property type="match status" value="1"/>
</dbReference>
<gene>
    <name evidence="3" type="ORF">H9X91_10820</name>
</gene>
<dbReference type="RefSeq" id="WP_204804998.1">
    <property type="nucleotide sequence ID" value="NZ_JACSNS010000027.1"/>
</dbReference>
<organism evidence="3 4">
    <name type="scientific">Oscillibacter valericigenes</name>
    <dbReference type="NCBI Taxonomy" id="351091"/>
    <lineage>
        <taxon>Bacteria</taxon>
        <taxon>Bacillati</taxon>
        <taxon>Bacillota</taxon>
        <taxon>Clostridia</taxon>
        <taxon>Eubacteriales</taxon>
        <taxon>Oscillospiraceae</taxon>
        <taxon>Oscillibacter</taxon>
    </lineage>
</organism>
<dbReference type="Proteomes" id="UP000719500">
    <property type="component" value="Unassembled WGS sequence"/>
</dbReference>
<evidence type="ECO:0000313" key="4">
    <source>
        <dbReference type="Proteomes" id="UP000719500"/>
    </source>
</evidence>
<keyword evidence="1" id="KW-0238">DNA-binding</keyword>
<comment type="caution">
    <text evidence="3">The sequence shown here is derived from an EMBL/GenBank/DDBJ whole genome shotgun (WGS) entry which is preliminary data.</text>
</comment>
<sequence length="67" mass="7970">MVFSRIRDLREDKDWTQEYVAEQLGIKQTTYSKYELGKINVPAEMFMKLADLYGVSVDYLMGRTDRR</sequence>
<dbReference type="InterPro" id="IPR010982">
    <property type="entry name" value="Lambda_DNA-bd_dom_sf"/>
</dbReference>
<dbReference type="EMBL" id="JACSNX010000019">
    <property type="protein sequence ID" value="MBM6851927.1"/>
    <property type="molecule type" value="Genomic_DNA"/>
</dbReference>
<keyword evidence="4" id="KW-1185">Reference proteome</keyword>
<dbReference type="PANTHER" id="PTHR46558:SF14">
    <property type="entry name" value="HTH-TYPE TRANSCRIPTIONAL REGULATOR ANSR"/>
    <property type="match status" value="1"/>
</dbReference>
<dbReference type="CDD" id="cd00093">
    <property type="entry name" value="HTH_XRE"/>
    <property type="match status" value="1"/>
</dbReference>
<dbReference type="SMART" id="SM00530">
    <property type="entry name" value="HTH_XRE"/>
    <property type="match status" value="1"/>
</dbReference>
<protein>
    <submittedName>
        <fullName evidence="3">Helix-turn-helix transcriptional regulator</fullName>
    </submittedName>
</protein>
<evidence type="ECO:0000256" key="1">
    <source>
        <dbReference type="ARBA" id="ARBA00023125"/>
    </source>
</evidence>
<evidence type="ECO:0000313" key="3">
    <source>
        <dbReference type="EMBL" id="MBM6851927.1"/>
    </source>
</evidence>
<dbReference type="InterPro" id="IPR001387">
    <property type="entry name" value="Cro/C1-type_HTH"/>
</dbReference>
<dbReference type="Gene3D" id="1.10.260.40">
    <property type="entry name" value="lambda repressor-like DNA-binding domains"/>
    <property type="match status" value="1"/>
</dbReference>
<dbReference type="PROSITE" id="PS50943">
    <property type="entry name" value="HTH_CROC1"/>
    <property type="match status" value="1"/>
</dbReference>
<proteinExistence type="predicted"/>